<dbReference type="PANTHER" id="PTHR43343:SF3">
    <property type="entry name" value="PROTEASE DO-LIKE 8, CHLOROPLASTIC"/>
    <property type="match status" value="1"/>
</dbReference>
<dbReference type="eggNOG" id="COG0265">
    <property type="taxonomic scope" value="Bacteria"/>
</dbReference>
<keyword evidence="2" id="KW-0645">Protease</keyword>
<accession>E8R648</accession>
<dbReference type="EMBL" id="CP002353">
    <property type="protein sequence ID" value="ADV60743.1"/>
    <property type="molecule type" value="Genomic_DNA"/>
</dbReference>
<dbReference type="GO" id="GO:0004252">
    <property type="term" value="F:serine-type endopeptidase activity"/>
    <property type="evidence" value="ECO:0007669"/>
    <property type="project" value="InterPro"/>
</dbReference>
<keyword evidence="8" id="KW-1185">Reference proteome</keyword>
<reference key="1">
    <citation type="submission" date="2010-11" db="EMBL/GenBank/DDBJ databases">
        <title>The complete sequence of chromosome of Isophaera pallida ATCC 43644.</title>
        <authorList>
            <consortium name="US DOE Joint Genome Institute (JGI-PGF)"/>
            <person name="Lucas S."/>
            <person name="Copeland A."/>
            <person name="Lapidus A."/>
            <person name="Bruce D."/>
            <person name="Goodwin L."/>
            <person name="Pitluck S."/>
            <person name="Kyrpides N."/>
            <person name="Mavromatis K."/>
            <person name="Pagani I."/>
            <person name="Ivanova N."/>
            <person name="Saunders E."/>
            <person name="Brettin T."/>
            <person name="Detter J.C."/>
            <person name="Han C."/>
            <person name="Tapia R."/>
            <person name="Land M."/>
            <person name="Hauser L."/>
            <person name="Markowitz V."/>
            <person name="Cheng J.-F."/>
            <person name="Hugenholtz P."/>
            <person name="Woyke T."/>
            <person name="Wu D."/>
            <person name="Eisen J.A."/>
        </authorList>
    </citation>
    <scope>NUCLEOTIDE SEQUENCE</scope>
    <source>
        <strain>ATCC 43644</strain>
    </source>
</reference>
<dbReference type="PRINTS" id="PR00834">
    <property type="entry name" value="PROTEASES2C"/>
</dbReference>
<feature type="transmembrane region" description="Helical" evidence="5">
    <location>
        <begin position="36"/>
        <end position="60"/>
    </location>
</feature>
<dbReference type="InterPro" id="IPR001940">
    <property type="entry name" value="Peptidase_S1C"/>
</dbReference>
<feature type="compositionally biased region" description="Polar residues" evidence="4">
    <location>
        <begin position="71"/>
        <end position="87"/>
    </location>
</feature>
<name>E8R648_ISOPI</name>
<dbReference type="Gene3D" id="2.40.10.10">
    <property type="entry name" value="Trypsin-like serine proteases"/>
    <property type="match status" value="2"/>
</dbReference>
<dbReference type="InterPro" id="IPR001478">
    <property type="entry name" value="PDZ"/>
</dbReference>
<feature type="region of interest" description="Disordered" evidence="4">
    <location>
        <begin position="71"/>
        <end position="108"/>
    </location>
</feature>
<feature type="region of interest" description="Disordered" evidence="4">
    <location>
        <begin position="1"/>
        <end position="24"/>
    </location>
</feature>
<dbReference type="InParanoid" id="E8R648"/>
<dbReference type="SUPFAM" id="SSF50156">
    <property type="entry name" value="PDZ domain-like"/>
    <property type="match status" value="1"/>
</dbReference>
<evidence type="ECO:0000259" key="6">
    <source>
        <dbReference type="Pfam" id="PF13180"/>
    </source>
</evidence>
<dbReference type="InterPro" id="IPR051201">
    <property type="entry name" value="Chloro_Bact_Ser_Proteases"/>
</dbReference>
<dbReference type="STRING" id="575540.Isop_0146"/>
<dbReference type="Pfam" id="PF13180">
    <property type="entry name" value="PDZ_2"/>
    <property type="match status" value="1"/>
</dbReference>
<feature type="domain" description="PDZ" evidence="6">
    <location>
        <begin position="339"/>
        <end position="437"/>
    </location>
</feature>
<evidence type="ECO:0000313" key="7">
    <source>
        <dbReference type="EMBL" id="ADV60743.1"/>
    </source>
</evidence>
<organism evidence="7 8">
    <name type="scientific">Isosphaera pallida (strain ATCC 43644 / DSM 9630 / IS1B)</name>
    <dbReference type="NCBI Taxonomy" id="575540"/>
    <lineage>
        <taxon>Bacteria</taxon>
        <taxon>Pseudomonadati</taxon>
        <taxon>Planctomycetota</taxon>
        <taxon>Planctomycetia</taxon>
        <taxon>Isosphaerales</taxon>
        <taxon>Isosphaeraceae</taxon>
        <taxon>Isosphaera</taxon>
    </lineage>
</organism>
<evidence type="ECO:0000256" key="1">
    <source>
        <dbReference type="ARBA" id="ARBA00010541"/>
    </source>
</evidence>
<dbReference type="InterPro" id="IPR043504">
    <property type="entry name" value="Peptidase_S1_PA_chymotrypsin"/>
</dbReference>
<dbReference type="Pfam" id="PF13365">
    <property type="entry name" value="Trypsin_2"/>
    <property type="match status" value="1"/>
</dbReference>
<evidence type="ECO:0000313" key="8">
    <source>
        <dbReference type="Proteomes" id="UP000008631"/>
    </source>
</evidence>
<evidence type="ECO:0000256" key="3">
    <source>
        <dbReference type="ARBA" id="ARBA00022801"/>
    </source>
</evidence>
<dbReference type="GO" id="GO:0006508">
    <property type="term" value="P:proteolysis"/>
    <property type="evidence" value="ECO:0007669"/>
    <property type="project" value="UniProtKB-KW"/>
</dbReference>
<comment type="similarity">
    <text evidence="1">Belongs to the peptidase S1C family.</text>
</comment>
<evidence type="ECO:0000256" key="2">
    <source>
        <dbReference type="ARBA" id="ARBA00022670"/>
    </source>
</evidence>
<keyword evidence="5" id="KW-0472">Membrane</keyword>
<keyword evidence="5" id="KW-0812">Transmembrane</keyword>
<evidence type="ECO:0000256" key="4">
    <source>
        <dbReference type="SAM" id="MobiDB-lite"/>
    </source>
</evidence>
<dbReference type="KEGG" id="ipa:Isop_0146"/>
<proteinExistence type="inferred from homology"/>
<dbReference type="Proteomes" id="UP000008631">
    <property type="component" value="Chromosome"/>
</dbReference>
<protein>
    <submittedName>
        <fullName evidence="7">Peptidase S1 and S6 chymotrypsin/Hap</fullName>
    </submittedName>
</protein>
<dbReference type="PANTHER" id="PTHR43343">
    <property type="entry name" value="PEPTIDASE S12"/>
    <property type="match status" value="1"/>
</dbReference>
<dbReference type="SUPFAM" id="SSF50494">
    <property type="entry name" value="Trypsin-like serine proteases"/>
    <property type="match status" value="1"/>
</dbReference>
<dbReference type="InterPro" id="IPR036034">
    <property type="entry name" value="PDZ_sf"/>
</dbReference>
<dbReference type="HOGENOM" id="CLU_020120_2_0_0"/>
<feature type="compositionally biased region" description="Basic and acidic residues" evidence="4">
    <location>
        <begin position="1"/>
        <end position="14"/>
    </location>
</feature>
<dbReference type="InterPro" id="IPR009003">
    <property type="entry name" value="Peptidase_S1_PA"/>
</dbReference>
<keyword evidence="3" id="KW-0378">Hydrolase</keyword>
<evidence type="ECO:0000256" key="5">
    <source>
        <dbReference type="SAM" id="Phobius"/>
    </source>
</evidence>
<sequence>MRDEWSVSSRDARRTGAFPEGGRLEPERLGRREADVVWFAPRAALIVSAIFLMALGIGALTTLTPVSQPTSEATAAATGSQPGTRSVQPPGPALGQRDNTAYTLPPIAPPALSPEPAAIVAADERNNVEIYAAVNKSVVNITTAAVVPGLFGDDVTEGSGSGFVIDRAGYILTNHHVIERAEAIQVTLYDGTTLPAEVIGQDPPTDVAVLRVKTTPDKLVPVALGDSSTLQVGMKVLVLGNPFGLDRTLTTGIISSLDRSLKGRSDARPLKGLIQTDAAINPGNSGGPVLNSRGQVIGMSTAIYSRVGQSSGIGFAVPINSIKRILSPLITQGKVIRADLGIVQVAVTEVGLRVYRIVEGGPADLAGIRPVRIVTERISPYTIRRRLDTAFADIIVAIDGKKVTTVDDLLTAVEEHEPGERVTVTVLRDGELVNLLVVLGAS</sequence>
<gene>
    <name evidence="7" type="ordered locus">Isop_0146</name>
</gene>
<reference evidence="7 8" key="2">
    <citation type="journal article" date="2011" name="Stand. Genomic Sci.">
        <title>Complete genome sequence of Isosphaera pallida type strain (IS1B).</title>
        <authorList>
            <consortium name="US DOE Joint Genome Institute (JGI-PGF)"/>
            <person name="Goker M."/>
            <person name="Cleland D."/>
            <person name="Saunders E."/>
            <person name="Lapidus A."/>
            <person name="Nolan M."/>
            <person name="Lucas S."/>
            <person name="Hammon N."/>
            <person name="Deshpande S."/>
            <person name="Cheng J.F."/>
            <person name="Tapia R."/>
            <person name="Han C."/>
            <person name="Goodwin L."/>
            <person name="Pitluck S."/>
            <person name="Liolios K."/>
            <person name="Pagani I."/>
            <person name="Ivanova N."/>
            <person name="Mavromatis K."/>
            <person name="Pati A."/>
            <person name="Chen A."/>
            <person name="Palaniappan K."/>
            <person name="Land M."/>
            <person name="Hauser L."/>
            <person name="Chang Y.J."/>
            <person name="Jeffries C.D."/>
            <person name="Detter J.C."/>
            <person name="Beck B."/>
            <person name="Woyke T."/>
            <person name="Bristow J."/>
            <person name="Eisen J.A."/>
            <person name="Markowitz V."/>
            <person name="Hugenholtz P."/>
            <person name="Kyrpides N.C."/>
            <person name="Klenk H.P."/>
        </authorList>
    </citation>
    <scope>NUCLEOTIDE SEQUENCE [LARGE SCALE GENOMIC DNA]</scope>
    <source>
        <strain evidence="8">ATCC 43644 / DSM 9630 / IS1B</strain>
    </source>
</reference>
<keyword evidence="5" id="KW-1133">Transmembrane helix</keyword>
<dbReference type="Gene3D" id="2.30.42.10">
    <property type="match status" value="1"/>
</dbReference>
<dbReference type="AlphaFoldDB" id="E8R648"/>
<dbReference type="RefSeq" id="WP_013563032.1">
    <property type="nucleotide sequence ID" value="NC_014962.1"/>
</dbReference>